<dbReference type="Pfam" id="PF13899">
    <property type="entry name" value="Thioredoxin_7"/>
    <property type="match status" value="1"/>
</dbReference>
<keyword evidence="4" id="KW-1185">Reference proteome</keyword>
<evidence type="ECO:0000313" key="3">
    <source>
        <dbReference type="EMBL" id="TKI69730.1"/>
    </source>
</evidence>
<protein>
    <submittedName>
        <fullName evidence="3">Thioredoxin family protein</fullName>
    </submittedName>
</protein>
<reference evidence="3 4" key="1">
    <citation type="submission" date="2019-04" db="EMBL/GenBank/DDBJ databases">
        <title>Sulfurimonas crateris sp. nov. a facultative anaerobic sulfur-oxidizing chemolithautotrophic bacterium isolated from a terrestrial mud vulcano.</title>
        <authorList>
            <person name="Ratnikova N.M."/>
            <person name="Slobodkin A.I."/>
            <person name="Merkel A.Y."/>
            <person name="Novikov A."/>
            <person name="Bonch-Osmolovskaya E.A."/>
            <person name="Slobodkina G.B."/>
        </authorList>
    </citation>
    <scope>NUCLEOTIDE SEQUENCE [LARGE SCALE GENOMIC DNA]</scope>
    <source>
        <strain evidence="3 4">SN118</strain>
    </source>
</reference>
<dbReference type="InterPro" id="IPR051099">
    <property type="entry name" value="AGR/TXD"/>
</dbReference>
<dbReference type="EMBL" id="SZPX01000004">
    <property type="protein sequence ID" value="TKI69730.1"/>
    <property type="molecule type" value="Genomic_DNA"/>
</dbReference>
<dbReference type="Gene3D" id="3.40.30.10">
    <property type="entry name" value="Glutaredoxin"/>
    <property type="match status" value="1"/>
</dbReference>
<dbReference type="RefSeq" id="WP_137013564.1">
    <property type="nucleotide sequence ID" value="NZ_SZPX01000004.1"/>
</dbReference>
<dbReference type="PANTHER" id="PTHR15337">
    <property type="entry name" value="ANTERIOR GRADIENT PROTEIN-RELATED"/>
    <property type="match status" value="1"/>
</dbReference>
<feature type="chain" id="PRO_5020306927" evidence="2">
    <location>
        <begin position="17"/>
        <end position="129"/>
    </location>
</feature>
<keyword evidence="1 2" id="KW-0732">Signal</keyword>
<name>A0A4U2Z8B8_9BACT</name>
<dbReference type="SUPFAM" id="SSF52833">
    <property type="entry name" value="Thioredoxin-like"/>
    <property type="match status" value="1"/>
</dbReference>
<evidence type="ECO:0000313" key="4">
    <source>
        <dbReference type="Proteomes" id="UP000309561"/>
    </source>
</evidence>
<proteinExistence type="predicted"/>
<feature type="signal peptide" evidence="2">
    <location>
        <begin position="1"/>
        <end position="16"/>
    </location>
</feature>
<accession>A0A4U2Z8B8</accession>
<sequence length="129" mass="15237">MRYLLLVMLFVFNLSAFDWPSDYDEALAEAKKEKKDIYLFIGSEYCRYCEKFEKEVLSQDEVIQRLKKSYVLIYLSRDIDDIPSHLETTPVPRHYFLTKDGKVILTTIGGRSVEGFYELLDEVKEAKEF</sequence>
<gene>
    <name evidence="3" type="ORF">FCU45_06635</name>
</gene>
<dbReference type="AlphaFoldDB" id="A0A4U2Z8B8"/>
<evidence type="ECO:0000256" key="1">
    <source>
        <dbReference type="ARBA" id="ARBA00022729"/>
    </source>
</evidence>
<dbReference type="InterPro" id="IPR036249">
    <property type="entry name" value="Thioredoxin-like_sf"/>
</dbReference>
<dbReference type="OrthoDB" id="5334769at2"/>
<evidence type="ECO:0000256" key="2">
    <source>
        <dbReference type="SAM" id="SignalP"/>
    </source>
</evidence>
<dbReference type="Proteomes" id="UP000309561">
    <property type="component" value="Unassembled WGS sequence"/>
</dbReference>
<dbReference type="PANTHER" id="PTHR15337:SF11">
    <property type="entry name" value="THIOREDOXIN DOMAIN-CONTAINING PROTEIN"/>
    <property type="match status" value="1"/>
</dbReference>
<organism evidence="3 4">
    <name type="scientific">Sulfurimonas crateris</name>
    <dbReference type="NCBI Taxonomy" id="2574727"/>
    <lineage>
        <taxon>Bacteria</taxon>
        <taxon>Pseudomonadati</taxon>
        <taxon>Campylobacterota</taxon>
        <taxon>Epsilonproteobacteria</taxon>
        <taxon>Campylobacterales</taxon>
        <taxon>Sulfurimonadaceae</taxon>
        <taxon>Sulfurimonas</taxon>
    </lineage>
</organism>
<comment type="caution">
    <text evidence="3">The sequence shown here is derived from an EMBL/GenBank/DDBJ whole genome shotgun (WGS) entry which is preliminary data.</text>
</comment>